<evidence type="ECO:0000256" key="6">
    <source>
        <dbReference type="SAM" id="MobiDB-lite"/>
    </source>
</evidence>
<dbReference type="InterPro" id="IPR000569">
    <property type="entry name" value="HECT_dom"/>
</dbReference>
<gene>
    <name evidence="9" type="ORF">LTR09_011267</name>
</gene>
<dbReference type="Gene3D" id="6.10.130.10">
    <property type="entry name" value="Ubiquitin-protein ligase E3A, N-terminal zinc-binding domain (AZUL)"/>
    <property type="match status" value="1"/>
</dbReference>
<dbReference type="PANTHER" id="PTHR45700:SF2">
    <property type="entry name" value="UBIQUITIN-PROTEIN LIGASE E3C"/>
    <property type="match status" value="1"/>
</dbReference>
<sequence>MAGATADSLSPREAAQQIISRYVGQLLHGCGDSRCEEMMCASGRRNGSERPIRGYTARSARTIAITLASGPRPRSRLCPRYQPAGHPTKAGVEPPRDQSSLPQRLSDTNAIRGACGDPDGRYSLEHQERSTKDPQGPQDLERWRTMLENISSRDRSTDLEAEQTFALDVAKALFEGLQWFVGDTAAIKTYASDCARPASSDQYAPSCEVRGVAFQNRLQYEPAQELLHRTLAVVGQLTVSENEFVETLAPLLPRAGYWRPLVACLRHIFLRTWNGDVMLDGVASSAILLLEAIHRRCLETLNKATSTTTARLMNRALLGTSSTAARLDPLTVARSLRLPEAEGTTNLLRLSGPFTTVDKALWLRIFNQIRMSEAHGLAAANKNLHDEYERQVSAPDRRLQHLEEHYLFLNVSRSTALEDAFIQLWQRRKTELLRPLRVRMNEADDDAVGQDLGGVQIEFFNIVCRELFKEELQMFTSLESGYSYFRAGSLQSLYRFELCGVLFGLALHNGICLPVSLPMVFYHALLRDASCTDEGPRAIGDGLDFVFPLEANGLRLSVSHIKNSGDRLILHVVEATQIRHHAAYSSGNVTPAVDIKTMSDAWPGWRLVDATDRPIEITAEYRKHFVRMYLEHITYTFVQPQLKAFDAGFYSVIERSSLKMLSPQNLREILEGSTHLDIDELRRSTEYGHPYTGSKPYIRAFWKLVSSWPEEKQMKLVKFVTAAERIPAAGVGKLNFKIHPARGVQSRDLPSSSTCFGTLNLPYYENSEVMNDKLTQALELGVEGFGVA</sequence>
<dbReference type="PROSITE" id="PS52009">
    <property type="entry name" value="GH84"/>
    <property type="match status" value="1"/>
</dbReference>
<evidence type="ECO:0000256" key="4">
    <source>
        <dbReference type="ARBA" id="ARBA00022786"/>
    </source>
</evidence>
<dbReference type="Gene3D" id="3.30.2160.10">
    <property type="entry name" value="Hect, E3 ligase catalytic domain"/>
    <property type="match status" value="1"/>
</dbReference>
<dbReference type="GO" id="GO:0000209">
    <property type="term" value="P:protein polyubiquitination"/>
    <property type="evidence" value="ECO:0007669"/>
    <property type="project" value="InterPro"/>
</dbReference>
<evidence type="ECO:0000259" key="7">
    <source>
        <dbReference type="PROSITE" id="PS50237"/>
    </source>
</evidence>
<proteinExistence type="predicted"/>
<evidence type="ECO:0000256" key="1">
    <source>
        <dbReference type="ARBA" id="ARBA00000885"/>
    </source>
</evidence>
<feature type="compositionally biased region" description="Polar residues" evidence="6">
    <location>
        <begin position="97"/>
        <end position="109"/>
    </location>
</feature>
<evidence type="ECO:0000256" key="2">
    <source>
        <dbReference type="ARBA" id="ARBA00012485"/>
    </source>
</evidence>
<feature type="domain" description="HECT" evidence="7">
    <location>
        <begin position="428"/>
        <end position="788"/>
    </location>
</feature>
<dbReference type="PANTHER" id="PTHR45700">
    <property type="entry name" value="UBIQUITIN-PROTEIN LIGASE E3C"/>
    <property type="match status" value="1"/>
</dbReference>
<keyword evidence="3" id="KW-0808">Transferase</keyword>
<dbReference type="Proteomes" id="UP001271007">
    <property type="component" value="Unassembled WGS sequence"/>
</dbReference>
<dbReference type="InterPro" id="IPR032353">
    <property type="entry name" value="AZUL"/>
</dbReference>
<dbReference type="PROSITE" id="PS50237">
    <property type="entry name" value="HECT"/>
    <property type="match status" value="1"/>
</dbReference>
<dbReference type="SMART" id="SM00119">
    <property type="entry name" value="HECTc"/>
    <property type="match status" value="1"/>
</dbReference>
<dbReference type="Gene3D" id="3.90.1750.10">
    <property type="entry name" value="Hect, E3 ligase catalytic domains"/>
    <property type="match status" value="1"/>
</dbReference>
<feature type="compositionally biased region" description="Basic and acidic residues" evidence="6">
    <location>
        <begin position="118"/>
        <end position="132"/>
    </location>
</feature>
<evidence type="ECO:0000313" key="10">
    <source>
        <dbReference type="Proteomes" id="UP001271007"/>
    </source>
</evidence>
<reference evidence="9" key="1">
    <citation type="submission" date="2023-04" db="EMBL/GenBank/DDBJ databases">
        <title>Black Yeasts Isolated from many extreme environments.</title>
        <authorList>
            <person name="Coleine C."/>
            <person name="Stajich J.E."/>
            <person name="Selbmann L."/>
        </authorList>
    </citation>
    <scope>NUCLEOTIDE SEQUENCE</scope>
    <source>
        <strain evidence="9">CCFEE 5312</strain>
    </source>
</reference>
<dbReference type="InterPro" id="IPR044611">
    <property type="entry name" value="E3A/B/C-like"/>
</dbReference>
<name>A0AAJ0D6M0_9PEZI</name>
<dbReference type="InterPro" id="IPR042556">
    <property type="entry name" value="AZUL_sf"/>
</dbReference>
<dbReference type="AlphaFoldDB" id="A0AAJ0D6M0"/>
<evidence type="ECO:0000313" key="9">
    <source>
        <dbReference type="EMBL" id="KAK3047278.1"/>
    </source>
</evidence>
<evidence type="ECO:0000256" key="5">
    <source>
        <dbReference type="PROSITE-ProRule" id="PRU00104"/>
    </source>
</evidence>
<evidence type="ECO:0000256" key="3">
    <source>
        <dbReference type="ARBA" id="ARBA00022679"/>
    </source>
</evidence>
<dbReference type="EMBL" id="JAWDJX010000064">
    <property type="protein sequence ID" value="KAK3047278.1"/>
    <property type="molecule type" value="Genomic_DNA"/>
</dbReference>
<comment type="caution">
    <text evidence="9">The sequence shown here is derived from an EMBL/GenBank/DDBJ whole genome shotgun (WGS) entry which is preliminary data.</text>
</comment>
<feature type="domain" description="GH84" evidence="8">
    <location>
        <begin position="641"/>
        <end position="788"/>
    </location>
</feature>
<dbReference type="Gene3D" id="3.30.2410.10">
    <property type="entry name" value="Hect, E3 ligase catalytic domain"/>
    <property type="match status" value="1"/>
</dbReference>
<dbReference type="InterPro" id="IPR035983">
    <property type="entry name" value="Hect_E3_ubiquitin_ligase"/>
</dbReference>
<feature type="active site" description="Glycyl thioester intermediate" evidence="5">
    <location>
        <position position="755"/>
    </location>
</feature>
<feature type="region of interest" description="Disordered" evidence="6">
    <location>
        <begin position="68"/>
        <end position="140"/>
    </location>
</feature>
<keyword evidence="10" id="KW-1185">Reference proteome</keyword>
<dbReference type="EC" id="2.3.2.26" evidence="2"/>
<protein>
    <recommendedName>
        <fullName evidence="2">HECT-type E3 ubiquitin transferase</fullName>
        <ecNumber evidence="2">2.3.2.26</ecNumber>
    </recommendedName>
</protein>
<dbReference type="InterPro" id="IPR011496">
    <property type="entry name" value="O-GlcNAcase_cat"/>
</dbReference>
<keyword evidence="4 5" id="KW-0833">Ubl conjugation pathway</keyword>
<dbReference type="Pfam" id="PF16558">
    <property type="entry name" value="AZUL"/>
    <property type="match status" value="1"/>
</dbReference>
<evidence type="ECO:0000259" key="8">
    <source>
        <dbReference type="PROSITE" id="PS52009"/>
    </source>
</evidence>
<dbReference type="GO" id="GO:0061630">
    <property type="term" value="F:ubiquitin protein ligase activity"/>
    <property type="evidence" value="ECO:0007669"/>
    <property type="project" value="UniProtKB-EC"/>
</dbReference>
<accession>A0AAJ0D6M0</accession>
<dbReference type="SUPFAM" id="SSF56204">
    <property type="entry name" value="Hect, E3 ligase catalytic domain"/>
    <property type="match status" value="1"/>
</dbReference>
<comment type="catalytic activity">
    <reaction evidence="1">
        <text>S-ubiquitinyl-[E2 ubiquitin-conjugating enzyme]-L-cysteine + [acceptor protein]-L-lysine = [E2 ubiquitin-conjugating enzyme]-L-cysteine + N(6)-ubiquitinyl-[acceptor protein]-L-lysine.</text>
        <dbReference type="EC" id="2.3.2.26"/>
    </reaction>
</comment>
<organism evidence="9 10">
    <name type="scientific">Extremus antarcticus</name>
    <dbReference type="NCBI Taxonomy" id="702011"/>
    <lineage>
        <taxon>Eukaryota</taxon>
        <taxon>Fungi</taxon>
        <taxon>Dikarya</taxon>
        <taxon>Ascomycota</taxon>
        <taxon>Pezizomycotina</taxon>
        <taxon>Dothideomycetes</taxon>
        <taxon>Dothideomycetidae</taxon>
        <taxon>Mycosphaerellales</taxon>
        <taxon>Extremaceae</taxon>
        <taxon>Extremus</taxon>
    </lineage>
</organism>
<dbReference type="Pfam" id="PF00632">
    <property type="entry name" value="HECT"/>
    <property type="match status" value="1"/>
</dbReference>